<dbReference type="InterPro" id="IPR001851">
    <property type="entry name" value="ABC_transp_permease"/>
</dbReference>
<dbReference type="Pfam" id="PF02653">
    <property type="entry name" value="BPD_transp_2"/>
    <property type="match status" value="1"/>
</dbReference>
<feature type="transmembrane region" description="Helical" evidence="8">
    <location>
        <begin position="53"/>
        <end position="72"/>
    </location>
</feature>
<feature type="transmembrane region" description="Helical" evidence="8">
    <location>
        <begin position="104"/>
        <end position="123"/>
    </location>
</feature>
<evidence type="ECO:0000256" key="6">
    <source>
        <dbReference type="ARBA" id="ARBA00022989"/>
    </source>
</evidence>
<dbReference type="GO" id="GO:0022857">
    <property type="term" value="F:transmembrane transporter activity"/>
    <property type="evidence" value="ECO:0007669"/>
    <property type="project" value="InterPro"/>
</dbReference>
<evidence type="ECO:0000256" key="8">
    <source>
        <dbReference type="SAM" id="Phobius"/>
    </source>
</evidence>
<keyword evidence="10" id="KW-1185">Reference proteome</keyword>
<comment type="caution">
    <text evidence="9">The sequence shown here is derived from an EMBL/GenBank/DDBJ whole genome shotgun (WGS) entry which is preliminary data.</text>
</comment>
<dbReference type="OrthoDB" id="45037at2"/>
<keyword evidence="2" id="KW-0813">Transport</keyword>
<feature type="transmembrane region" description="Helical" evidence="8">
    <location>
        <begin position="20"/>
        <end position="41"/>
    </location>
</feature>
<dbReference type="RefSeq" id="WP_062284015.1">
    <property type="nucleotide sequence ID" value="NZ_LTBC01000005.1"/>
</dbReference>
<evidence type="ECO:0000256" key="7">
    <source>
        <dbReference type="ARBA" id="ARBA00023136"/>
    </source>
</evidence>
<keyword evidence="6 8" id="KW-1133">Transmembrane helix</keyword>
<feature type="transmembrane region" description="Helical" evidence="8">
    <location>
        <begin position="219"/>
        <end position="245"/>
    </location>
</feature>
<evidence type="ECO:0000256" key="3">
    <source>
        <dbReference type="ARBA" id="ARBA00022475"/>
    </source>
</evidence>
<organism evidence="9 10">
    <name type="scientific">Moorella mulderi DSM 14980</name>
    <dbReference type="NCBI Taxonomy" id="1122241"/>
    <lineage>
        <taxon>Bacteria</taxon>
        <taxon>Bacillati</taxon>
        <taxon>Bacillota</taxon>
        <taxon>Clostridia</taxon>
        <taxon>Neomoorellales</taxon>
        <taxon>Neomoorellaceae</taxon>
        <taxon>Neomoorella</taxon>
    </lineage>
</organism>
<name>A0A151AX80_9FIRM</name>
<keyword evidence="7 8" id="KW-0472">Membrane</keyword>
<dbReference type="PANTHER" id="PTHR32196:SF21">
    <property type="entry name" value="ABC TRANSPORTER PERMEASE PROTEIN YPHD-RELATED"/>
    <property type="match status" value="1"/>
</dbReference>
<keyword evidence="4" id="KW-0997">Cell inner membrane</keyword>
<protein>
    <submittedName>
        <fullName evidence="9">Ribose transport system permease protein RbsC</fullName>
    </submittedName>
</protein>
<keyword evidence="3" id="KW-1003">Cell membrane</keyword>
<dbReference type="EMBL" id="LTBC01000005">
    <property type="protein sequence ID" value="KYH32153.1"/>
    <property type="molecule type" value="Genomic_DNA"/>
</dbReference>
<comment type="subcellular location">
    <subcellularLocation>
        <location evidence="1">Cell membrane</location>
        <topology evidence="1">Multi-pass membrane protein</topology>
    </subcellularLocation>
</comment>
<dbReference type="CDD" id="cd06579">
    <property type="entry name" value="TM_PBP1_transp_AraH_like"/>
    <property type="match status" value="1"/>
</dbReference>
<evidence type="ECO:0000256" key="5">
    <source>
        <dbReference type="ARBA" id="ARBA00022692"/>
    </source>
</evidence>
<reference evidence="9 10" key="1">
    <citation type="submission" date="2016-02" db="EMBL/GenBank/DDBJ databases">
        <title>Genome sequence of Moorella mulderi DSM 14980.</title>
        <authorList>
            <person name="Poehlein A."/>
            <person name="Daniel R."/>
        </authorList>
    </citation>
    <scope>NUCLEOTIDE SEQUENCE [LARGE SCALE GENOMIC DNA]</scope>
    <source>
        <strain evidence="9 10">DSM 14980</strain>
    </source>
</reference>
<accession>A0A151AX80</accession>
<dbReference type="AlphaFoldDB" id="A0A151AX80"/>
<feature type="transmembrane region" description="Helical" evidence="8">
    <location>
        <begin position="310"/>
        <end position="328"/>
    </location>
</feature>
<dbReference type="Proteomes" id="UP000075670">
    <property type="component" value="Unassembled WGS sequence"/>
</dbReference>
<feature type="transmembrane region" description="Helical" evidence="8">
    <location>
        <begin position="177"/>
        <end position="198"/>
    </location>
</feature>
<sequence length="336" mass="35457">MLVKSERIELNKRRTKTAGWIEKFGVYIMILVLLILGTLISNKFLTIDNLANVVHAVALLGIVAVGVTFVTYSGHFADMSVPGIIALSGMVAVDMLRYGLVVSLASGLVTGLMVGLINAFVVGKLRANPIIWTLAVAFVINGVVRWLYRGEQIYPDLKAGEKLATAFVNLARINIGGAVPITVVVFLVMVIIGQLLLTKTKFGVQLKLIGSSYEVARMTGVNVTGMVGLAFILSALAASIGGILLTSLVKIGAYYNGVGYDFRAVTAIVLGGVSLAGGKGNMIGVLGGVVVIGLLNNILTLLGVGTFSQTIVQGLVFILVVWFNTYSLRKLGKADG</sequence>
<evidence type="ECO:0000256" key="4">
    <source>
        <dbReference type="ARBA" id="ARBA00022519"/>
    </source>
</evidence>
<dbReference type="GO" id="GO:0005886">
    <property type="term" value="C:plasma membrane"/>
    <property type="evidence" value="ECO:0007669"/>
    <property type="project" value="UniProtKB-SubCell"/>
</dbReference>
<gene>
    <name evidence="9" type="primary">rbsC_1</name>
    <name evidence="9" type="ORF">MOMUL_17280</name>
</gene>
<evidence type="ECO:0000313" key="10">
    <source>
        <dbReference type="Proteomes" id="UP000075670"/>
    </source>
</evidence>
<dbReference type="PATRIC" id="fig|1122241.3.peg.1825"/>
<evidence type="ECO:0000256" key="1">
    <source>
        <dbReference type="ARBA" id="ARBA00004651"/>
    </source>
</evidence>
<feature type="transmembrane region" description="Helical" evidence="8">
    <location>
        <begin position="130"/>
        <end position="148"/>
    </location>
</feature>
<dbReference type="PANTHER" id="PTHR32196">
    <property type="entry name" value="ABC TRANSPORTER PERMEASE PROTEIN YPHD-RELATED-RELATED"/>
    <property type="match status" value="1"/>
</dbReference>
<keyword evidence="5 8" id="KW-0812">Transmembrane</keyword>
<evidence type="ECO:0000313" key="9">
    <source>
        <dbReference type="EMBL" id="KYH32153.1"/>
    </source>
</evidence>
<proteinExistence type="predicted"/>
<evidence type="ECO:0000256" key="2">
    <source>
        <dbReference type="ARBA" id="ARBA00022448"/>
    </source>
</evidence>